<name>A0AAE0WJX2_9PEZI</name>
<accession>A0AAE0WJX2</accession>
<sequence length="270" mass="28087">MTLKDFFHLSESDFADRISRLPDEKLLKDDIHNVRATHSGAIGATLGAIEAPATAGLSLVGSAIGLRRRKVAKRRLEMIHAELESRGLPSHRQTKRDFLIPLAISGATMGIGGPAVEGLMGAIPVQSVLDAGIDAGTTAASMVVGEVAGKLTAEVGGENVVDRSLPGTGRKGVWRRALGISRSIEGFGGAVENGGEGDRVESPVLAVSAPGSPVYEMEGPPMLPPRPLLLNTGADVVGTVPEIVVTAPKPDDAEQAASCSRKILRMPVTQ</sequence>
<dbReference type="Proteomes" id="UP001274830">
    <property type="component" value="Unassembled WGS sequence"/>
</dbReference>
<keyword evidence="2" id="KW-1185">Reference proteome</keyword>
<evidence type="ECO:0000313" key="1">
    <source>
        <dbReference type="EMBL" id="KAK3673083.1"/>
    </source>
</evidence>
<proteinExistence type="predicted"/>
<protein>
    <submittedName>
        <fullName evidence="1">Uncharacterized protein</fullName>
    </submittedName>
</protein>
<organism evidence="1 2">
    <name type="scientific">Recurvomyces mirabilis</name>
    <dbReference type="NCBI Taxonomy" id="574656"/>
    <lineage>
        <taxon>Eukaryota</taxon>
        <taxon>Fungi</taxon>
        <taxon>Dikarya</taxon>
        <taxon>Ascomycota</taxon>
        <taxon>Pezizomycotina</taxon>
        <taxon>Dothideomycetes</taxon>
        <taxon>Dothideomycetidae</taxon>
        <taxon>Mycosphaerellales</taxon>
        <taxon>Teratosphaeriaceae</taxon>
        <taxon>Recurvomyces</taxon>
    </lineage>
</organism>
<dbReference type="EMBL" id="JAUTXT010000027">
    <property type="protein sequence ID" value="KAK3673083.1"/>
    <property type="molecule type" value="Genomic_DNA"/>
</dbReference>
<evidence type="ECO:0000313" key="2">
    <source>
        <dbReference type="Proteomes" id="UP001274830"/>
    </source>
</evidence>
<comment type="caution">
    <text evidence="1">The sequence shown here is derived from an EMBL/GenBank/DDBJ whole genome shotgun (WGS) entry which is preliminary data.</text>
</comment>
<reference evidence="1" key="1">
    <citation type="submission" date="2023-07" db="EMBL/GenBank/DDBJ databases">
        <title>Black Yeasts Isolated from many extreme environments.</title>
        <authorList>
            <person name="Coleine C."/>
            <person name="Stajich J.E."/>
            <person name="Selbmann L."/>
        </authorList>
    </citation>
    <scope>NUCLEOTIDE SEQUENCE</scope>
    <source>
        <strain evidence="1">CCFEE 5485</strain>
    </source>
</reference>
<gene>
    <name evidence="1" type="ORF">LTR78_006923</name>
</gene>
<dbReference type="AlphaFoldDB" id="A0AAE0WJX2"/>